<name>A0A4P2VQ87_FLUSA</name>
<accession>A0A4P2VQ87</accession>
<evidence type="ECO:0000313" key="1">
    <source>
        <dbReference type="EMBL" id="BBH54149.1"/>
    </source>
</evidence>
<dbReference type="EMBL" id="AP019368">
    <property type="protein sequence ID" value="BBH54149.1"/>
    <property type="molecule type" value="Genomic_DNA"/>
</dbReference>
<dbReference type="Pfam" id="PF11308">
    <property type="entry name" value="Glyco_hydro_129"/>
    <property type="match status" value="1"/>
</dbReference>
<dbReference type="OrthoDB" id="3222930at2"/>
<sequence>MKIKNFIPLIIATLSHTFLFAQDKKIQFHLQNWDVDINPENLEVTYTNLHEKNTLTSTLQKDLGEIADLTINSTSAQWVFPAKQLSVSVTLKGDDLIFKFDTNKEQVLEWPNTITVKNSKNLIIPDGEGLLIPVQSLFWQNSIQKYDASEYPMAYALTLPLFGIQTDNKIISYISAKSLNNTLNIKNQYNRMYVVQSHEFRKIDNFPTYEITINYNKTTNPIYPSLLFKKQLIQKSQFITLTDKEKLNPNINRLYGAMHTYVWGTGRTVKFLNALNKLGIEKMWIGTDEGEKDKYKISKDYIQTAQDFGFLVGPYDTWENIQNPETADTYLSIFPNAWPIAAVIDKTGEPIKGFQNRGYEASSQYFALQNPSNKDLKDRLNKFVETGINSYFLDVDATGTLHDDYSPIHPMNIETDLNNRIARMKLISDDKKLVLGSETAVYLFVPSLAFAHGNTSVFNGPHWNLTRNKQQYGAWYPTERPSFFFKSINAPAEYKKTKFNSIYRIPLFQAAFHESIITTDRWEIPITKFKNVIKDRLLLELLYGIPTNWALDTQMVKVHEELLKKLNVFFSPLHKKIATLPLTHFAWLTEDKLIQRTQFGDEVQLTANFSDENYKDIPKKSILLIWLKEDKKEIFTP</sequence>
<gene>
    <name evidence="1" type="ORF">JCM31447_26070</name>
</gene>
<protein>
    <recommendedName>
        <fullName evidence="3">Glycosyl hydrolases related to GH101 family, GHL1-GHL3</fullName>
    </recommendedName>
</protein>
<dbReference type="Proteomes" id="UP000291236">
    <property type="component" value="Chromosome"/>
</dbReference>
<proteinExistence type="predicted"/>
<organism evidence="1 2">
    <name type="scientific">Fluviispira sanaruensis</name>
    <dbReference type="NCBI Taxonomy" id="2493639"/>
    <lineage>
        <taxon>Bacteria</taxon>
        <taxon>Pseudomonadati</taxon>
        <taxon>Bdellovibrionota</taxon>
        <taxon>Oligoflexia</taxon>
        <taxon>Silvanigrellales</taxon>
        <taxon>Silvanigrellaceae</taxon>
        <taxon>Fluviispira</taxon>
    </lineage>
</organism>
<dbReference type="AlphaFoldDB" id="A0A4P2VQ87"/>
<dbReference type="KEGG" id="sbf:JCM31447_26070"/>
<evidence type="ECO:0000313" key="2">
    <source>
        <dbReference type="Proteomes" id="UP000291236"/>
    </source>
</evidence>
<reference evidence="1 2" key="1">
    <citation type="submission" date="2018-12" db="EMBL/GenBank/DDBJ databases">
        <title>Rubrispira sanarue gen. nov., sp., nov., a member of the order Silvanigrellales, isolated from a brackish lake in Hamamatsu Japan.</title>
        <authorList>
            <person name="Maejima Y."/>
            <person name="Iino T."/>
            <person name="Muraguchi Y."/>
            <person name="Fukuda K."/>
            <person name="Nojiri H."/>
            <person name="Ohkuma M."/>
            <person name="Moriuchi R."/>
            <person name="Dohra H."/>
            <person name="Kimbara K."/>
            <person name="Shintani M."/>
        </authorList>
    </citation>
    <scope>NUCLEOTIDE SEQUENCE [LARGE SCALE GENOMIC DNA]</scope>
    <source>
        <strain evidence="1 2">RF1110005</strain>
    </source>
</reference>
<keyword evidence="2" id="KW-1185">Reference proteome</keyword>
<dbReference type="RefSeq" id="WP_130611352.1">
    <property type="nucleotide sequence ID" value="NZ_AP019368.1"/>
</dbReference>
<evidence type="ECO:0008006" key="3">
    <source>
        <dbReference type="Google" id="ProtNLM"/>
    </source>
</evidence>
<dbReference type="InterPro" id="IPR021459">
    <property type="entry name" value="GH101-related"/>
</dbReference>